<proteinExistence type="predicted"/>
<name>A0A1E7FTY6_9STRA</name>
<dbReference type="KEGG" id="fcy:FRACYDRAFT_235245"/>
<feature type="domain" description="Helicase-associated" evidence="2">
    <location>
        <begin position="173"/>
        <end position="231"/>
    </location>
</feature>
<sequence length="519" mass="61423">MSTEARNEESVHRDGNTNNDGNDNFYDDWVVGNWGFIDNDDNKNSSSGDKSSNKKKHQQNECQRTTKTNTNTTRRVIALDGERTSSNRDNGDLSSTKKRYRRNTTNRDDVTTTTNKRKQRLKSLGLGGGFTAISNQNTKKKNKNTKKRRDSNNDVRVLRVVTPRKKSHRIQYHEEQWTNMYYNLVEYNKIHKDYDYCDDPDLAQWISEQRRDYRNGELRPHRIAVLNSIHFHWDDGKKCSVHNNYSCNEEWMGMFQKLVAYKECYKHTSVPKKNDLKLGDWISWQRHSYRKNRLLPNRVELLNSIGFEWDGVKASKERFDQGWMKMYQKLVAFKGCSKTTMIILPSHKEDPQLVEWTSMQRYFYNNGILPPDRIELLNSIGFDWEGNKGAKEFWMKMFQQLVTYKELHNHTLVPSSIKHTPGLHFSTWVQSQRSRKSKLSKERTDLLNSIDFDWEGVRTGNDNNELWTSMFERLITPNSSTDPKLRSWVATQRDHFKKNKLSKERIDKLDSIDFVWTIR</sequence>
<feature type="domain" description="Helicase-associated" evidence="2">
    <location>
        <begin position="320"/>
        <end position="382"/>
    </location>
</feature>
<protein>
    <recommendedName>
        <fullName evidence="2">Helicase-associated domain-containing protein</fullName>
    </recommendedName>
</protein>
<feature type="region of interest" description="Disordered" evidence="1">
    <location>
        <begin position="1"/>
        <end position="24"/>
    </location>
</feature>
<dbReference type="Pfam" id="PF03457">
    <property type="entry name" value="HA"/>
    <property type="match status" value="5"/>
</dbReference>
<evidence type="ECO:0000313" key="4">
    <source>
        <dbReference type="Proteomes" id="UP000095751"/>
    </source>
</evidence>
<gene>
    <name evidence="3" type="ORF">FRACYDRAFT_235245</name>
</gene>
<dbReference type="EMBL" id="KV784354">
    <property type="protein sequence ID" value="OEU21620.1"/>
    <property type="molecule type" value="Genomic_DNA"/>
</dbReference>
<organism evidence="3 4">
    <name type="scientific">Fragilariopsis cylindrus CCMP1102</name>
    <dbReference type="NCBI Taxonomy" id="635003"/>
    <lineage>
        <taxon>Eukaryota</taxon>
        <taxon>Sar</taxon>
        <taxon>Stramenopiles</taxon>
        <taxon>Ochrophyta</taxon>
        <taxon>Bacillariophyta</taxon>
        <taxon>Bacillariophyceae</taxon>
        <taxon>Bacillariophycidae</taxon>
        <taxon>Bacillariales</taxon>
        <taxon>Bacillariaceae</taxon>
        <taxon>Fragilariopsis</taxon>
    </lineage>
</organism>
<dbReference type="PANTHER" id="PTHR33418:SF1">
    <property type="entry name" value="HELICASE-ASSOCIATED DOMAIN-CONTAINING PROTEIN"/>
    <property type="match status" value="1"/>
</dbReference>
<dbReference type="OrthoDB" id="58859at2759"/>
<feature type="domain" description="Helicase-associated" evidence="2">
    <location>
        <begin position="392"/>
        <end position="452"/>
    </location>
</feature>
<evidence type="ECO:0000256" key="1">
    <source>
        <dbReference type="SAM" id="MobiDB-lite"/>
    </source>
</evidence>
<dbReference type="AlphaFoldDB" id="A0A1E7FTY6"/>
<dbReference type="Proteomes" id="UP000095751">
    <property type="component" value="Unassembled WGS sequence"/>
</dbReference>
<feature type="domain" description="Helicase-associated" evidence="2">
    <location>
        <begin position="478"/>
        <end position="514"/>
    </location>
</feature>
<feature type="compositionally biased region" description="Basic and acidic residues" evidence="1">
    <location>
        <begin position="1"/>
        <end position="15"/>
    </location>
</feature>
<evidence type="ECO:0000259" key="2">
    <source>
        <dbReference type="Pfam" id="PF03457"/>
    </source>
</evidence>
<dbReference type="InParanoid" id="A0A1E7FTY6"/>
<feature type="compositionally biased region" description="Low complexity" evidence="1">
    <location>
        <begin position="65"/>
        <end position="75"/>
    </location>
</feature>
<dbReference type="Gene3D" id="6.10.140.530">
    <property type="match status" value="5"/>
</dbReference>
<dbReference type="PANTHER" id="PTHR33418">
    <property type="entry name" value="HELICASE-ASSOCIATED"/>
    <property type="match status" value="1"/>
</dbReference>
<feature type="region of interest" description="Disordered" evidence="1">
    <location>
        <begin position="40"/>
        <end position="153"/>
    </location>
</feature>
<evidence type="ECO:0000313" key="3">
    <source>
        <dbReference type="EMBL" id="OEU21620.1"/>
    </source>
</evidence>
<dbReference type="InterPro" id="IPR005114">
    <property type="entry name" value="Helicase_assoc"/>
</dbReference>
<reference evidence="3 4" key="1">
    <citation type="submission" date="2016-09" db="EMBL/GenBank/DDBJ databases">
        <title>Extensive genetic diversity and differential bi-allelic expression allows diatom success in the polar Southern Ocean.</title>
        <authorList>
            <consortium name="DOE Joint Genome Institute"/>
            <person name="Mock T."/>
            <person name="Otillar R.P."/>
            <person name="Strauss J."/>
            <person name="Dupont C."/>
            <person name="Frickenhaus S."/>
            <person name="Maumus F."/>
            <person name="Mcmullan M."/>
            <person name="Sanges R."/>
            <person name="Schmutz J."/>
            <person name="Toseland A."/>
            <person name="Valas R."/>
            <person name="Veluchamy A."/>
            <person name="Ward B.J."/>
            <person name="Allen A."/>
            <person name="Barry K."/>
            <person name="Falciatore A."/>
            <person name="Ferrante M."/>
            <person name="Fortunato A.E."/>
            <person name="Gloeckner G."/>
            <person name="Gruber A."/>
            <person name="Hipkin R."/>
            <person name="Janech M."/>
            <person name="Kroth P."/>
            <person name="Leese F."/>
            <person name="Lindquist E."/>
            <person name="Lyon B.R."/>
            <person name="Martin J."/>
            <person name="Mayer C."/>
            <person name="Parker M."/>
            <person name="Quesneville H."/>
            <person name="Raymond J."/>
            <person name="Uhlig C."/>
            <person name="Valentin K.U."/>
            <person name="Worden A.Z."/>
            <person name="Armbrust E.V."/>
            <person name="Bowler C."/>
            <person name="Green B."/>
            <person name="Moulton V."/>
            <person name="Van Oosterhout C."/>
            <person name="Grigoriev I."/>
        </authorList>
    </citation>
    <scope>NUCLEOTIDE SEQUENCE [LARGE SCALE GENOMIC DNA]</scope>
    <source>
        <strain evidence="3 4">CCMP1102</strain>
    </source>
</reference>
<feature type="domain" description="Helicase-associated" evidence="2">
    <location>
        <begin position="249"/>
        <end position="307"/>
    </location>
</feature>
<feature type="compositionally biased region" description="Basic residues" evidence="1">
    <location>
        <begin position="138"/>
        <end position="149"/>
    </location>
</feature>
<accession>A0A1E7FTY6</accession>
<keyword evidence="4" id="KW-1185">Reference proteome</keyword>
<feature type="compositionally biased region" description="Basic and acidic residues" evidence="1">
    <location>
        <begin position="80"/>
        <end position="91"/>
    </location>
</feature>